<dbReference type="InterPro" id="IPR036102">
    <property type="entry name" value="OsmC/Ohrsf"/>
</dbReference>
<sequence length="147" mass="16054">MTDLSFRVTLGWHGQPADGEGVCIIGTKRLSYSAPAEMGGLGQGANPETLLLSAVGSCYSITLSRILKTADLPFSRVHVRVEGSVTGFPREMRFTTILVHPEIRDADGIRAEEYTRAAQRARDRCFIGSVVRDSLDYRVGEVRLTGP</sequence>
<evidence type="ECO:0000313" key="2">
    <source>
        <dbReference type="Proteomes" id="UP000620670"/>
    </source>
</evidence>
<dbReference type="SUPFAM" id="SSF82784">
    <property type="entry name" value="OsmC-like"/>
    <property type="match status" value="1"/>
</dbReference>
<keyword evidence="2" id="KW-1185">Reference proteome</keyword>
<dbReference type="Proteomes" id="UP000620670">
    <property type="component" value="Unassembled WGS sequence"/>
</dbReference>
<dbReference type="InterPro" id="IPR052707">
    <property type="entry name" value="OsmC_Ohr_Peroxiredoxin"/>
</dbReference>
<reference evidence="2" key="1">
    <citation type="submission" date="2020-12" db="EMBL/GenBank/DDBJ databases">
        <title>Hymenobacter sp.</title>
        <authorList>
            <person name="Kim M.K."/>
        </authorList>
    </citation>
    <scope>NUCLEOTIDE SEQUENCE [LARGE SCALE GENOMIC DNA]</scope>
    <source>
        <strain evidence="2">BT325</strain>
    </source>
</reference>
<dbReference type="PANTHER" id="PTHR42830:SF2">
    <property type="entry name" value="OSMC_OHR FAMILY PROTEIN"/>
    <property type="match status" value="1"/>
</dbReference>
<dbReference type="PANTHER" id="PTHR42830">
    <property type="entry name" value="OSMOTICALLY INDUCIBLE FAMILY PROTEIN"/>
    <property type="match status" value="1"/>
</dbReference>
<comment type="caution">
    <text evidence="1">The sequence shown here is derived from an EMBL/GenBank/DDBJ whole genome shotgun (WGS) entry which is preliminary data.</text>
</comment>
<dbReference type="Pfam" id="PF02566">
    <property type="entry name" value="OsmC"/>
    <property type="match status" value="1"/>
</dbReference>
<gene>
    <name evidence="1" type="ORF">JAO75_08995</name>
</gene>
<evidence type="ECO:0000313" key="1">
    <source>
        <dbReference type="EMBL" id="MBJ6125548.1"/>
    </source>
</evidence>
<organism evidence="1 2">
    <name type="scientific">Microvirga splendida</name>
    <dbReference type="NCBI Taxonomy" id="2795727"/>
    <lineage>
        <taxon>Bacteria</taxon>
        <taxon>Pseudomonadati</taxon>
        <taxon>Pseudomonadota</taxon>
        <taxon>Alphaproteobacteria</taxon>
        <taxon>Hyphomicrobiales</taxon>
        <taxon>Methylobacteriaceae</taxon>
        <taxon>Microvirga</taxon>
    </lineage>
</organism>
<proteinExistence type="predicted"/>
<name>A0ABS0XZS3_9HYPH</name>
<accession>A0ABS0XZS3</accession>
<dbReference type="EMBL" id="JAELXT010000007">
    <property type="protein sequence ID" value="MBJ6125548.1"/>
    <property type="molecule type" value="Genomic_DNA"/>
</dbReference>
<dbReference type="InterPro" id="IPR003718">
    <property type="entry name" value="OsmC/Ohr_fam"/>
</dbReference>
<protein>
    <submittedName>
        <fullName evidence="1">OsmC family protein</fullName>
    </submittedName>
</protein>
<dbReference type="RefSeq" id="WP_199048473.1">
    <property type="nucleotide sequence ID" value="NZ_JAELXT010000007.1"/>
</dbReference>
<dbReference type="Gene3D" id="3.30.300.20">
    <property type="match status" value="1"/>
</dbReference>
<dbReference type="InterPro" id="IPR015946">
    <property type="entry name" value="KH_dom-like_a/b"/>
</dbReference>